<dbReference type="Gene3D" id="3.30.450.40">
    <property type="match status" value="1"/>
</dbReference>
<comment type="caution">
    <text evidence="7">The sequence shown here is derived from an EMBL/GenBank/DDBJ whole genome shotgun (WGS) entry which is preliminary data.</text>
</comment>
<dbReference type="InterPro" id="IPR002197">
    <property type="entry name" value="HTH_Fis"/>
</dbReference>
<evidence type="ECO:0000256" key="3">
    <source>
        <dbReference type="ARBA" id="ARBA00023015"/>
    </source>
</evidence>
<keyword evidence="2" id="KW-0067">ATP-binding</keyword>
<dbReference type="Proteomes" id="UP000541636">
    <property type="component" value="Unassembled WGS sequence"/>
</dbReference>
<dbReference type="Gene3D" id="1.10.10.60">
    <property type="entry name" value="Homeodomain-like"/>
    <property type="match status" value="1"/>
</dbReference>
<dbReference type="EMBL" id="JAAZQD010000002">
    <property type="protein sequence ID" value="NKZ38578.1"/>
    <property type="molecule type" value="Genomic_DNA"/>
</dbReference>
<dbReference type="InterPro" id="IPR027417">
    <property type="entry name" value="P-loop_NTPase"/>
</dbReference>
<dbReference type="SMART" id="SM00382">
    <property type="entry name" value="AAA"/>
    <property type="match status" value="1"/>
</dbReference>
<dbReference type="FunFam" id="3.40.50.300:FF:000006">
    <property type="entry name" value="DNA-binding transcriptional regulator NtrC"/>
    <property type="match status" value="1"/>
</dbReference>
<dbReference type="Pfam" id="PF01590">
    <property type="entry name" value="GAF"/>
    <property type="match status" value="1"/>
</dbReference>
<dbReference type="InterPro" id="IPR029016">
    <property type="entry name" value="GAF-like_dom_sf"/>
</dbReference>
<dbReference type="CDD" id="cd00009">
    <property type="entry name" value="AAA"/>
    <property type="match status" value="1"/>
</dbReference>
<dbReference type="PRINTS" id="PR01590">
    <property type="entry name" value="HTHFIS"/>
</dbReference>
<dbReference type="SUPFAM" id="SSF52540">
    <property type="entry name" value="P-loop containing nucleoside triphosphate hydrolases"/>
    <property type="match status" value="1"/>
</dbReference>
<evidence type="ECO:0000256" key="4">
    <source>
        <dbReference type="ARBA" id="ARBA00023125"/>
    </source>
</evidence>
<keyword evidence="5" id="KW-0804">Transcription</keyword>
<dbReference type="Pfam" id="PF02954">
    <property type="entry name" value="HTH_8"/>
    <property type="match status" value="1"/>
</dbReference>
<dbReference type="InterPro" id="IPR002078">
    <property type="entry name" value="Sigma_54_int"/>
</dbReference>
<proteinExistence type="predicted"/>
<dbReference type="SUPFAM" id="SSF46689">
    <property type="entry name" value="Homeodomain-like"/>
    <property type="match status" value="1"/>
</dbReference>
<keyword evidence="8" id="KW-1185">Reference proteome</keyword>
<dbReference type="InterPro" id="IPR009057">
    <property type="entry name" value="Homeodomain-like_sf"/>
</dbReference>
<keyword evidence="1" id="KW-0547">Nucleotide-binding</keyword>
<dbReference type="AlphaFoldDB" id="A0A846ZLZ4"/>
<organism evidence="7 8">
    <name type="scientific">Oleiagrimonas citrea</name>
    <dbReference type="NCBI Taxonomy" id="1665687"/>
    <lineage>
        <taxon>Bacteria</taxon>
        <taxon>Pseudomonadati</taxon>
        <taxon>Pseudomonadota</taxon>
        <taxon>Gammaproteobacteria</taxon>
        <taxon>Lysobacterales</taxon>
        <taxon>Rhodanobacteraceae</taxon>
        <taxon>Oleiagrimonas</taxon>
    </lineage>
</organism>
<dbReference type="GO" id="GO:0043565">
    <property type="term" value="F:sequence-specific DNA binding"/>
    <property type="evidence" value="ECO:0007669"/>
    <property type="project" value="InterPro"/>
</dbReference>
<dbReference type="Gene3D" id="1.10.8.60">
    <property type="match status" value="1"/>
</dbReference>
<feature type="domain" description="Sigma-54 factor interaction" evidence="6">
    <location>
        <begin position="324"/>
        <end position="545"/>
    </location>
</feature>
<evidence type="ECO:0000256" key="2">
    <source>
        <dbReference type="ARBA" id="ARBA00022840"/>
    </source>
</evidence>
<evidence type="ECO:0000313" key="7">
    <source>
        <dbReference type="EMBL" id="NKZ38578.1"/>
    </source>
</evidence>
<protein>
    <submittedName>
        <fullName evidence="7">Sigma-54-dependent Fis family transcriptional regulator</fullName>
    </submittedName>
</protein>
<name>A0A846ZLZ4_9GAMM</name>
<sequence>MRRTLSTDSIRSARRRFFEAGLPPRGLVSDTIAQSWNRCRALGLASDARLDAGPLEQAAVRALRERYEELCRLCRPEMEALYTDAQATGSVVMLTAPDGLILDAMGSADFLDKAARVSLRPGVTWSEDHTGTNAIGTALHDKRAVEVRGAEHYFGAHRVLSCSASPILDGRGRIVGLLDLSGEASVHHVHALGMVRFAVDQIERRLLERELAGREVIRLHADAALLGTHREGVLVFEDHHLVAANRYALDMLGVDWDEVGRCRYSSLFESAQPRGRGVQELRGPGGIAFQAQRDVIPARLPRTARRSAAPSTPTKRIAPLFDDAMRDALQRHARLLDADIPVLLQGETGSGKEVAARELHRRSRRADAPFVAINCAALPENLIESELFGYRPGAFTGARREGATGLLRDADGGVLFLDEIGDMPAALQTRLLRVLQEREITPLGGGRATPVDFAVIAASHRDVAADVESGRFRADLYYRIAQTTLCLPPLREQADLADRITQLWRALGGDDQNMPLAPQTLQHLAALSWPGNMRQLIGALRTLLALGTPGQTITPEDLPANLQPARETGRAMPTRLADGDVPAMEQLQREAMRAALDACHGNVSAAARRLGISRSTLYRKLGADATRTSAGS</sequence>
<evidence type="ECO:0000313" key="8">
    <source>
        <dbReference type="Proteomes" id="UP000541636"/>
    </source>
</evidence>
<dbReference type="InterPro" id="IPR058031">
    <property type="entry name" value="AAA_lid_NorR"/>
</dbReference>
<gene>
    <name evidence="7" type="ORF">HF690_06355</name>
</gene>
<accession>A0A846ZLZ4</accession>
<evidence type="ECO:0000256" key="5">
    <source>
        <dbReference type="ARBA" id="ARBA00023163"/>
    </source>
</evidence>
<dbReference type="PANTHER" id="PTHR32071:SF77">
    <property type="entry name" value="TRANSCRIPTIONAL REGULATORY PROTEIN"/>
    <property type="match status" value="1"/>
</dbReference>
<dbReference type="PANTHER" id="PTHR32071">
    <property type="entry name" value="TRANSCRIPTIONAL REGULATORY PROTEIN"/>
    <property type="match status" value="1"/>
</dbReference>
<dbReference type="InterPro" id="IPR003593">
    <property type="entry name" value="AAA+_ATPase"/>
</dbReference>
<reference evidence="7 8" key="1">
    <citation type="journal article" date="2017" name="Int. J. Syst. Evol. Microbiol.">
        <title>Oleiagrimonas citrea sp. nov., a marine bacterium isolated from tidal flat sediment and emended description of the genus Oleiagrimonas Fang et al. 2015 and Oleiagrimonas soli.</title>
        <authorList>
            <person name="Yang S.H."/>
            <person name="Seo H.S."/>
            <person name="Seong C.N."/>
            <person name="Kwon K.K."/>
        </authorList>
    </citation>
    <scope>NUCLEOTIDE SEQUENCE [LARGE SCALE GENOMIC DNA]</scope>
    <source>
        <strain evidence="7 8">MEBiC09124</strain>
    </source>
</reference>
<dbReference type="InterPro" id="IPR003018">
    <property type="entry name" value="GAF"/>
</dbReference>
<dbReference type="GO" id="GO:0005524">
    <property type="term" value="F:ATP binding"/>
    <property type="evidence" value="ECO:0007669"/>
    <property type="project" value="UniProtKB-KW"/>
</dbReference>
<keyword evidence="3" id="KW-0805">Transcription regulation</keyword>
<evidence type="ECO:0000259" key="6">
    <source>
        <dbReference type="PROSITE" id="PS50045"/>
    </source>
</evidence>
<dbReference type="Gene3D" id="3.40.50.300">
    <property type="entry name" value="P-loop containing nucleotide triphosphate hydrolases"/>
    <property type="match status" value="1"/>
</dbReference>
<dbReference type="RefSeq" id="WP_168608849.1">
    <property type="nucleotide sequence ID" value="NZ_JAAZQD010000002.1"/>
</dbReference>
<evidence type="ECO:0000256" key="1">
    <source>
        <dbReference type="ARBA" id="ARBA00022741"/>
    </source>
</evidence>
<keyword evidence="4" id="KW-0238">DNA-binding</keyword>
<dbReference type="SUPFAM" id="SSF55781">
    <property type="entry name" value="GAF domain-like"/>
    <property type="match status" value="1"/>
</dbReference>
<dbReference type="Pfam" id="PF00158">
    <property type="entry name" value="Sigma54_activat"/>
    <property type="match status" value="1"/>
</dbReference>
<dbReference type="Pfam" id="PF25601">
    <property type="entry name" value="AAA_lid_14"/>
    <property type="match status" value="1"/>
</dbReference>
<dbReference type="PROSITE" id="PS50045">
    <property type="entry name" value="SIGMA54_INTERACT_4"/>
    <property type="match status" value="1"/>
</dbReference>
<dbReference type="GO" id="GO:0006355">
    <property type="term" value="P:regulation of DNA-templated transcription"/>
    <property type="evidence" value="ECO:0007669"/>
    <property type="project" value="InterPro"/>
</dbReference>